<evidence type="ECO:0000256" key="4">
    <source>
        <dbReference type="ARBA" id="ARBA00012417"/>
    </source>
</evidence>
<evidence type="ECO:0000256" key="16">
    <source>
        <dbReference type="ARBA" id="ARBA00023242"/>
    </source>
</evidence>
<comment type="subcellular location">
    <subcellularLocation>
        <location evidence="2">Nucleus</location>
    </subcellularLocation>
</comment>
<dbReference type="InterPro" id="IPR002054">
    <property type="entry name" value="DNA-dir_DNA_pol_X"/>
</dbReference>
<feature type="region of interest" description="Disordered" evidence="19">
    <location>
        <begin position="375"/>
        <end position="446"/>
    </location>
</feature>
<evidence type="ECO:0000256" key="6">
    <source>
        <dbReference type="ARBA" id="ARBA00022634"/>
    </source>
</evidence>
<gene>
    <name evidence="21" type="primary">POLL</name>
    <name evidence="21" type="ORF">LSUE1_G000306</name>
</gene>
<feature type="compositionally biased region" description="Polar residues" evidence="19">
    <location>
        <begin position="63"/>
        <end position="86"/>
    </location>
</feature>
<feature type="compositionally biased region" description="Polar residues" evidence="19">
    <location>
        <begin position="123"/>
        <end position="146"/>
    </location>
</feature>
<dbReference type="PRINTS" id="PR00870">
    <property type="entry name" value="DNAPOLXBETA"/>
</dbReference>
<dbReference type="SUPFAM" id="SSF81301">
    <property type="entry name" value="Nucleotidyltransferase"/>
    <property type="match status" value="1"/>
</dbReference>
<keyword evidence="10" id="KW-0479">Metal-binding</keyword>
<dbReference type="SUPFAM" id="SSF52113">
    <property type="entry name" value="BRCT domain"/>
    <property type="match status" value="1"/>
</dbReference>
<dbReference type="InterPro" id="IPR010996">
    <property type="entry name" value="HHH_MUS81"/>
</dbReference>
<dbReference type="Gene3D" id="3.30.460.10">
    <property type="entry name" value="Beta Polymerase, domain 2"/>
    <property type="match status" value="1"/>
</dbReference>
<dbReference type="InterPro" id="IPR002008">
    <property type="entry name" value="DNA_pol_X_beta-like"/>
</dbReference>
<dbReference type="InterPro" id="IPR037160">
    <property type="entry name" value="DNA_Pol_thumb_sf"/>
</dbReference>
<feature type="region of interest" description="Disordered" evidence="19">
    <location>
        <begin position="123"/>
        <end position="153"/>
    </location>
</feature>
<keyword evidence="22" id="KW-1185">Reference proteome</keyword>
<dbReference type="SUPFAM" id="SSF47802">
    <property type="entry name" value="DNA polymerase beta, N-terminal domain-like"/>
    <property type="match status" value="1"/>
</dbReference>
<evidence type="ECO:0000313" key="22">
    <source>
        <dbReference type="Proteomes" id="UP000469558"/>
    </source>
</evidence>
<reference evidence="21 22" key="1">
    <citation type="submission" date="2018-05" db="EMBL/GenBank/DDBJ databases">
        <title>Genome sequencing and assembly of the regulated plant pathogen Lachnellula willkommii and related sister species for the development of diagnostic species identification markers.</title>
        <authorList>
            <person name="Giroux E."/>
            <person name="Bilodeau G."/>
        </authorList>
    </citation>
    <scope>NUCLEOTIDE SEQUENCE [LARGE SCALE GENOMIC DNA]</scope>
    <source>
        <strain evidence="21 22">CBS 268.59</strain>
    </source>
</reference>
<dbReference type="SMART" id="SM00483">
    <property type="entry name" value="POLXc"/>
    <property type="match status" value="1"/>
</dbReference>
<dbReference type="Gene3D" id="1.10.150.20">
    <property type="entry name" value="5' to 3' exonuclease, C-terminal subdomain"/>
    <property type="match status" value="1"/>
</dbReference>
<evidence type="ECO:0000256" key="1">
    <source>
        <dbReference type="ARBA" id="ARBA00001936"/>
    </source>
</evidence>
<dbReference type="GO" id="GO:0016829">
    <property type="term" value="F:lyase activity"/>
    <property type="evidence" value="ECO:0007669"/>
    <property type="project" value="UniProtKB-KW"/>
</dbReference>
<organism evidence="21 22">
    <name type="scientific">Lachnellula suecica</name>
    <dbReference type="NCBI Taxonomy" id="602035"/>
    <lineage>
        <taxon>Eukaryota</taxon>
        <taxon>Fungi</taxon>
        <taxon>Dikarya</taxon>
        <taxon>Ascomycota</taxon>
        <taxon>Pezizomycotina</taxon>
        <taxon>Leotiomycetes</taxon>
        <taxon>Helotiales</taxon>
        <taxon>Lachnaceae</taxon>
        <taxon>Lachnellula</taxon>
    </lineage>
</organism>
<dbReference type="InterPro" id="IPR043519">
    <property type="entry name" value="NT_sf"/>
</dbReference>
<dbReference type="PRINTS" id="PR00869">
    <property type="entry name" value="DNAPOLX"/>
</dbReference>
<keyword evidence="15" id="KW-0456">Lyase</keyword>
<keyword evidence="8" id="KW-0548">Nucleotidyltransferase</keyword>
<protein>
    <recommendedName>
        <fullName evidence="5">DNA polymerase lambda</fullName>
        <ecNumber evidence="4">2.7.7.7</ecNumber>
    </recommendedName>
</protein>
<feature type="active site" description="Nucleophile; Schiff-base intermediate with DNA; for 5'-dRP lyase activity" evidence="18">
    <location>
        <position position="510"/>
    </location>
</feature>
<name>A0A8T9CLI0_9HELO</name>
<evidence type="ECO:0000256" key="10">
    <source>
        <dbReference type="ARBA" id="ARBA00022723"/>
    </source>
</evidence>
<evidence type="ECO:0000256" key="5">
    <source>
        <dbReference type="ARBA" id="ARBA00016513"/>
    </source>
</evidence>
<feature type="region of interest" description="Disordered" evidence="19">
    <location>
        <begin position="20"/>
        <end position="104"/>
    </location>
</feature>
<evidence type="ECO:0000256" key="8">
    <source>
        <dbReference type="ARBA" id="ARBA00022695"/>
    </source>
</evidence>
<dbReference type="OrthoDB" id="205514at2759"/>
<dbReference type="InterPro" id="IPR018944">
    <property type="entry name" value="DNA_pol_lambd_fingers_domain"/>
</dbReference>
<evidence type="ECO:0000256" key="14">
    <source>
        <dbReference type="ARBA" id="ARBA00023204"/>
    </source>
</evidence>
<dbReference type="Gene3D" id="3.40.50.10190">
    <property type="entry name" value="BRCT domain"/>
    <property type="match status" value="1"/>
</dbReference>
<dbReference type="Proteomes" id="UP000469558">
    <property type="component" value="Unassembled WGS sequence"/>
</dbReference>
<dbReference type="CDD" id="cd00141">
    <property type="entry name" value="NT_POLXc"/>
    <property type="match status" value="1"/>
</dbReference>
<dbReference type="PANTHER" id="PTHR11276">
    <property type="entry name" value="DNA POLYMERASE TYPE-X FAMILY MEMBER"/>
    <property type="match status" value="1"/>
</dbReference>
<feature type="domain" description="BRCT" evidence="20">
    <location>
        <begin position="186"/>
        <end position="286"/>
    </location>
</feature>
<dbReference type="InterPro" id="IPR036420">
    <property type="entry name" value="BRCT_dom_sf"/>
</dbReference>
<dbReference type="FunFam" id="1.10.150.20:FF:000010">
    <property type="entry name" value="DNA polymerase lambda"/>
    <property type="match status" value="1"/>
</dbReference>
<dbReference type="SUPFAM" id="SSF81585">
    <property type="entry name" value="PsbU/PolX domain-like"/>
    <property type="match status" value="1"/>
</dbReference>
<keyword evidence="7" id="KW-0808">Transferase</keyword>
<dbReference type="EMBL" id="QGMK01000011">
    <property type="protein sequence ID" value="TVY85357.1"/>
    <property type="molecule type" value="Genomic_DNA"/>
</dbReference>
<proteinExistence type="inferred from homology"/>
<keyword evidence="11" id="KW-0227">DNA damage</keyword>
<feature type="compositionally biased region" description="Basic and acidic residues" evidence="19">
    <location>
        <begin position="317"/>
        <end position="328"/>
    </location>
</feature>
<evidence type="ECO:0000256" key="2">
    <source>
        <dbReference type="ARBA" id="ARBA00004123"/>
    </source>
</evidence>
<comment type="cofactor">
    <cofactor evidence="1">
        <name>Mn(2+)</name>
        <dbReference type="ChEBI" id="CHEBI:29035"/>
    </cofactor>
</comment>
<dbReference type="Pfam" id="PF14716">
    <property type="entry name" value="HHH_8"/>
    <property type="match status" value="1"/>
</dbReference>
<dbReference type="GO" id="GO:0006260">
    <property type="term" value="P:DNA replication"/>
    <property type="evidence" value="ECO:0007669"/>
    <property type="project" value="UniProtKB-KW"/>
</dbReference>
<dbReference type="PROSITE" id="PS00522">
    <property type="entry name" value="DNA_POLYMERASE_X"/>
    <property type="match status" value="1"/>
</dbReference>
<keyword evidence="13" id="KW-0238">DNA-binding</keyword>
<dbReference type="PROSITE" id="PS50172">
    <property type="entry name" value="BRCT"/>
    <property type="match status" value="1"/>
</dbReference>
<comment type="caution">
    <text evidence="21">The sequence shown here is derived from an EMBL/GenBank/DDBJ whole genome shotgun (WGS) entry which is preliminary data.</text>
</comment>
<dbReference type="Pfam" id="PF10391">
    <property type="entry name" value="DNA_pol_lambd_f"/>
    <property type="match status" value="1"/>
</dbReference>
<dbReference type="EC" id="2.7.7.7" evidence="4"/>
<accession>A0A8T9CLI0</accession>
<dbReference type="InterPro" id="IPR029398">
    <property type="entry name" value="PolB_thumb"/>
</dbReference>
<evidence type="ECO:0000259" key="20">
    <source>
        <dbReference type="PROSITE" id="PS50172"/>
    </source>
</evidence>
<keyword evidence="9" id="KW-0235">DNA replication</keyword>
<dbReference type="GO" id="GO:0003887">
    <property type="term" value="F:DNA-directed DNA polymerase activity"/>
    <property type="evidence" value="ECO:0007669"/>
    <property type="project" value="UniProtKB-KW"/>
</dbReference>
<comment type="similarity">
    <text evidence="3">Belongs to the DNA polymerase type-X family.</text>
</comment>
<dbReference type="Pfam" id="PF14791">
    <property type="entry name" value="DNA_pol_B_thumb"/>
    <property type="match status" value="1"/>
</dbReference>
<dbReference type="Pfam" id="PF14792">
    <property type="entry name" value="DNA_pol_B_palm"/>
    <property type="match status" value="1"/>
</dbReference>
<dbReference type="Gene3D" id="1.10.150.110">
    <property type="entry name" value="DNA polymerase beta, N-terminal domain-like"/>
    <property type="match status" value="1"/>
</dbReference>
<evidence type="ECO:0000256" key="9">
    <source>
        <dbReference type="ARBA" id="ARBA00022705"/>
    </source>
</evidence>
<dbReference type="AlphaFoldDB" id="A0A8T9CLI0"/>
<dbReference type="InterPro" id="IPR028207">
    <property type="entry name" value="DNA_pol_B_palm_palm"/>
</dbReference>
<evidence type="ECO:0000313" key="21">
    <source>
        <dbReference type="EMBL" id="TVY85357.1"/>
    </source>
</evidence>
<evidence type="ECO:0000256" key="17">
    <source>
        <dbReference type="ARBA" id="ARBA00049244"/>
    </source>
</evidence>
<dbReference type="PANTHER" id="PTHR11276:SF28">
    <property type="entry name" value="DNA POLYMERASE LAMBDA"/>
    <property type="match status" value="1"/>
</dbReference>
<evidence type="ECO:0000256" key="11">
    <source>
        <dbReference type="ARBA" id="ARBA00022763"/>
    </source>
</evidence>
<dbReference type="GO" id="GO:0003677">
    <property type="term" value="F:DNA binding"/>
    <property type="evidence" value="ECO:0007669"/>
    <property type="project" value="UniProtKB-KW"/>
</dbReference>
<keyword evidence="6" id="KW-0237">DNA synthesis</keyword>
<dbReference type="GO" id="GO:0006303">
    <property type="term" value="P:double-strand break repair via nonhomologous end joining"/>
    <property type="evidence" value="ECO:0007669"/>
    <property type="project" value="TreeGrafter"/>
</dbReference>
<evidence type="ECO:0000256" key="18">
    <source>
        <dbReference type="PIRSR" id="PIRSR622312-50"/>
    </source>
</evidence>
<evidence type="ECO:0000256" key="15">
    <source>
        <dbReference type="ARBA" id="ARBA00023239"/>
    </source>
</evidence>
<evidence type="ECO:0000256" key="12">
    <source>
        <dbReference type="ARBA" id="ARBA00022932"/>
    </source>
</evidence>
<evidence type="ECO:0000256" key="3">
    <source>
        <dbReference type="ARBA" id="ARBA00008323"/>
    </source>
</evidence>
<dbReference type="GO" id="GO:0005634">
    <property type="term" value="C:nucleus"/>
    <property type="evidence" value="ECO:0007669"/>
    <property type="project" value="UniProtKB-SubCell"/>
</dbReference>
<dbReference type="Gene3D" id="3.30.210.10">
    <property type="entry name" value="DNA polymerase, thumb domain"/>
    <property type="match status" value="1"/>
</dbReference>
<feature type="compositionally biased region" description="Polar residues" evidence="19">
    <location>
        <begin position="343"/>
        <end position="355"/>
    </location>
</feature>
<dbReference type="InterPro" id="IPR019843">
    <property type="entry name" value="DNA_pol-X_BS"/>
</dbReference>
<keyword evidence="16" id="KW-0539">Nucleus</keyword>
<dbReference type="InterPro" id="IPR001357">
    <property type="entry name" value="BRCT_dom"/>
</dbReference>
<feature type="compositionally biased region" description="Low complexity" evidence="19">
    <location>
        <begin position="44"/>
        <end position="56"/>
    </location>
</feature>
<dbReference type="FunFam" id="1.10.150.110:FF:000005">
    <property type="entry name" value="DNA polymerase POL4"/>
    <property type="match status" value="1"/>
</dbReference>
<evidence type="ECO:0000256" key="13">
    <source>
        <dbReference type="ARBA" id="ARBA00023125"/>
    </source>
</evidence>
<dbReference type="GO" id="GO:0046872">
    <property type="term" value="F:metal ion binding"/>
    <property type="evidence" value="ECO:0007669"/>
    <property type="project" value="UniProtKB-KW"/>
</dbReference>
<keyword evidence="14" id="KW-0234">DNA repair</keyword>
<evidence type="ECO:0000256" key="19">
    <source>
        <dbReference type="SAM" id="MobiDB-lite"/>
    </source>
</evidence>
<dbReference type="InterPro" id="IPR022312">
    <property type="entry name" value="DNA_pol_X"/>
</dbReference>
<evidence type="ECO:0000256" key="7">
    <source>
        <dbReference type="ARBA" id="ARBA00022679"/>
    </source>
</evidence>
<dbReference type="InterPro" id="IPR027421">
    <property type="entry name" value="DNA_pol_lamdba_lyase_dom_sf"/>
</dbReference>
<feature type="compositionally biased region" description="Low complexity" evidence="19">
    <location>
        <begin position="300"/>
        <end position="309"/>
    </location>
</feature>
<sequence>MAQLPPVPINKAEYFEQLSRLNDPSDDDEDPNDVSHFLNESDRLLPPLLPSSSPQSPERRSPNSTPLRLSSNLPEVSAVRHSSSIGSKKPPTIHRANSAPVPSARVVKETPLIRKVSLLRYGTSTPPSESSFSGYTTSANASCSQRPDTERRTVSDPLILKPSTGITSMLSKNHKRKRDTIALVPEGQRIFRGLRFYYFPANDISPVRRKRIMLARNHGAIWTKELADGVTHFVVDKSLSYQDITAHLKLSFNVEALPKDVMLVNEDFPLDCIQSRRILVHNQVQYTVERNNIDSEEKLAPQQSPQAAEESQELEEDLQRRTPPREDSPSQSGDIDFGGASEEASQTTSITSNFPKSGGYKDALDEMIELAQRTKHLPLDDDDDDEDRPSSSGDIQDLGNYSDDYRERTPSPTFAPQKKRKYSKGPKGSFNQESFSCMKGGTGISTESNRNSRTIDILQHMADVYDRVNDRWRTLAYRKAIGILRTQTRKISTFDEAFALQHIGERIAKKIEEIAFTNSLRKLEYAKSDPRNQVLEVFLQIYEVGLAQARVWIDQGHKTIEDLKAHAHLTRSQKIGIEHYDDFNTRIPREQVAALGEVVKKSAATIDEDVETTIMGSYRRGTATSGDIDILITKPGTTSTSELMGFLNDLVNDLTNSGFLVAALAVPRAVDGQKWHGACALPGNPIWRRIDFLLVPESELGAALIYFTGDDIFNRSMRLLASKKGDWRLNQKGLYKNVMRGQGRVKLNEGALLEGADEEKIFQALGVPYRRPENRICH</sequence>
<comment type="catalytic activity">
    <reaction evidence="17">
        <text>DNA(n) + a 2'-deoxyribonucleoside 5'-triphosphate = DNA(n+1) + diphosphate</text>
        <dbReference type="Rhea" id="RHEA:22508"/>
        <dbReference type="Rhea" id="RHEA-COMP:17339"/>
        <dbReference type="Rhea" id="RHEA-COMP:17340"/>
        <dbReference type="ChEBI" id="CHEBI:33019"/>
        <dbReference type="ChEBI" id="CHEBI:61560"/>
        <dbReference type="ChEBI" id="CHEBI:173112"/>
        <dbReference type="EC" id="2.7.7.7"/>
    </reaction>
</comment>
<feature type="region of interest" description="Disordered" evidence="19">
    <location>
        <begin position="292"/>
        <end position="360"/>
    </location>
</feature>
<keyword evidence="12" id="KW-0239">DNA-directed DNA polymerase</keyword>